<keyword evidence="3" id="KW-1185">Reference proteome</keyword>
<reference evidence="2" key="1">
    <citation type="submission" date="2020-07" db="EMBL/GenBank/DDBJ databases">
        <title>Multicomponent nature underlies the extraordinary mechanical properties of spider dragline silk.</title>
        <authorList>
            <person name="Kono N."/>
            <person name="Nakamura H."/>
            <person name="Mori M."/>
            <person name="Yoshida Y."/>
            <person name="Ohtoshi R."/>
            <person name="Malay A.D."/>
            <person name="Moran D.A.P."/>
            <person name="Tomita M."/>
            <person name="Numata K."/>
            <person name="Arakawa K."/>
        </authorList>
    </citation>
    <scope>NUCLEOTIDE SEQUENCE</scope>
</reference>
<feature type="non-terminal residue" evidence="2">
    <location>
        <position position="150"/>
    </location>
</feature>
<organism evidence="2 3">
    <name type="scientific">Trichonephila clavata</name>
    <name type="common">Joro spider</name>
    <name type="synonym">Nephila clavata</name>
    <dbReference type="NCBI Taxonomy" id="2740835"/>
    <lineage>
        <taxon>Eukaryota</taxon>
        <taxon>Metazoa</taxon>
        <taxon>Ecdysozoa</taxon>
        <taxon>Arthropoda</taxon>
        <taxon>Chelicerata</taxon>
        <taxon>Arachnida</taxon>
        <taxon>Araneae</taxon>
        <taxon>Araneomorphae</taxon>
        <taxon>Entelegynae</taxon>
        <taxon>Araneoidea</taxon>
        <taxon>Nephilidae</taxon>
        <taxon>Trichonephila</taxon>
    </lineage>
</organism>
<dbReference type="AlphaFoldDB" id="A0A8X6FH82"/>
<sequence length="150" mass="17625">RVNRIDTDTSSDNENVENNKKDQKVGRKRSFNPGKWSRKAEKLKRYKRISTVRAIKRQQRPRNNIKGSKSQTFGYFIRLHGQEHTLMQPSKDTCAKCDYLIIKKQSTLEEEKNTAEVEQDEHLRNAEIARDSMANDRLRASDEMYVLILI</sequence>
<comment type="caution">
    <text evidence="2">The sequence shown here is derived from an EMBL/GenBank/DDBJ whole genome shotgun (WGS) entry which is preliminary data.</text>
</comment>
<evidence type="ECO:0000313" key="3">
    <source>
        <dbReference type="Proteomes" id="UP000887116"/>
    </source>
</evidence>
<evidence type="ECO:0000256" key="1">
    <source>
        <dbReference type="SAM" id="MobiDB-lite"/>
    </source>
</evidence>
<protein>
    <submittedName>
        <fullName evidence="2">Uncharacterized protein</fullName>
    </submittedName>
</protein>
<accession>A0A8X6FH82</accession>
<dbReference type="Proteomes" id="UP000887116">
    <property type="component" value="Unassembled WGS sequence"/>
</dbReference>
<evidence type="ECO:0000313" key="2">
    <source>
        <dbReference type="EMBL" id="GFQ80545.1"/>
    </source>
</evidence>
<name>A0A8X6FH82_TRICU</name>
<dbReference type="EMBL" id="BMAO01002414">
    <property type="protein sequence ID" value="GFQ80545.1"/>
    <property type="molecule type" value="Genomic_DNA"/>
</dbReference>
<feature type="region of interest" description="Disordered" evidence="1">
    <location>
        <begin position="1"/>
        <end position="43"/>
    </location>
</feature>
<proteinExistence type="predicted"/>
<gene>
    <name evidence="2" type="ORF">TNCT_684041</name>
</gene>